<evidence type="ECO:0000256" key="4">
    <source>
        <dbReference type="PIRSR" id="PIRSR602678-1"/>
    </source>
</evidence>
<sequence length="256" mass="28783">MEIGELIAKLEGKYPFSLQEAWDNSGLQIGNPKDELKNVMVSLDLEEETINKAIENDCNLIITHHPYLFNGAKSIDLSKNFYKRLMLAIKNDLTIYAFHTNLDIAKDGLNDNLCDILSIKNTSVLEKGKEEGLGRIGYIEKQETVSFIKKIKDILKADGLIVYGDTDKKIEKIAVCGGAGSDLIKDALDKSCDMMITGDVSYHDGMDLANEGIIIVDPGHYASENHVVEKLKREIEKFTETRVYTYSKGDSFRKFY</sequence>
<gene>
    <name evidence="5" type="ORF">HMPREF3200_00453</name>
</gene>
<feature type="binding site" evidence="4">
    <location>
        <position position="65"/>
    </location>
    <ligand>
        <name>a divalent metal cation</name>
        <dbReference type="ChEBI" id="CHEBI:60240"/>
        <label>1</label>
    </ligand>
</feature>
<dbReference type="FunFam" id="3.40.1390.30:FF:000001">
    <property type="entry name" value="GTP cyclohydrolase 1 type 2"/>
    <property type="match status" value="1"/>
</dbReference>
<dbReference type="InterPro" id="IPR002678">
    <property type="entry name" value="DUF34/NIF3"/>
</dbReference>
<evidence type="ECO:0000313" key="5">
    <source>
        <dbReference type="EMBL" id="KWZ78970.1"/>
    </source>
</evidence>
<keyword evidence="6" id="KW-1185">Reference proteome</keyword>
<name>A0A133KHM7_9FIRM</name>
<evidence type="ECO:0000256" key="3">
    <source>
        <dbReference type="ARBA" id="ARBA00022723"/>
    </source>
</evidence>
<evidence type="ECO:0000256" key="2">
    <source>
        <dbReference type="ARBA" id="ARBA00022112"/>
    </source>
</evidence>
<dbReference type="AlphaFoldDB" id="A0A133KHM7"/>
<dbReference type="OrthoDB" id="9792792at2"/>
<feature type="binding site" evidence="4">
    <location>
        <position position="224"/>
    </location>
    <ligand>
        <name>a divalent metal cation</name>
        <dbReference type="ChEBI" id="CHEBI:60240"/>
        <label>1</label>
    </ligand>
</feature>
<dbReference type="SUPFAM" id="SSF102705">
    <property type="entry name" value="NIF3 (NGG1p interacting factor 3)-like"/>
    <property type="match status" value="1"/>
</dbReference>
<proteinExistence type="inferred from homology"/>
<evidence type="ECO:0000313" key="6">
    <source>
        <dbReference type="Proteomes" id="UP000070383"/>
    </source>
</evidence>
<dbReference type="PATRIC" id="fig|33036.3.peg.451"/>
<feature type="binding site" evidence="4">
    <location>
        <position position="64"/>
    </location>
    <ligand>
        <name>a divalent metal cation</name>
        <dbReference type="ChEBI" id="CHEBI:60240"/>
        <label>2</label>
    </ligand>
</feature>
<keyword evidence="3 4" id="KW-0479">Metal-binding</keyword>
<dbReference type="EMBL" id="LRPM01000010">
    <property type="protein sequence ID" value="KWZ78970.1"/>
    <property type="molecule type" value="Genomic_DNA"/>
</dbReference>
<dbReference type="Gene3D" id="3.40.1390.30">
    <property type="entry name" value="NIF3 (NGG1p interacting factor 3)-like"/>
    <property type="match status" value="2"/>
</dbReference>
<reference evidence="6" key="1">
    <citation type="submission" date="2016-01" db="EMBL/GenBank/DDBJ databases">
        <authorList>
            <person name="Mitreva M."/>
            <person name="Pepin K.H."/>
            <person name="Mihindukulasuriya K.A."/>
            <person name="Fulton R."/>
            <person name="Fronick C."/>
            <person name="O'Laughlin M."/>
            <person name="Miner T."/>
            <person name="Herter B."/>
            <person name="Rosa B.A."/>
            <person name="Cordes M."/>
            <person name="Tomlinson C."/>
            <person name="Wollam A."/>
            <person name="Palsikar V.B."/>
            <person name="Mardis E.R."/>
            <person name="Wilson R.K."/>
        </authorList>
    </citation>
    <scope>NUCLEOTIDE SEQUENCE [LARGE SCALE GENOMIC DNA]</scope>
    <source>
        <strain evidence="6">MJR8151</strain>
    </source>
</reference>
<comment type="caution">
    <text evidence="5">The sequence shown here is derived from an EMBL/GenBank/DDBJ whole genome shotgun (WGS) entry which is preliminary data.</text>
</comment>
<dbReference type="GO" id="GO:0046872">
    <property type="term" value="F:metal ion binding"/>
    <property type="evidence" value="ECO:0007669"/>
    <property type="project" value="UniProtKB-KW"/>
</dbReference>
<dbReference type="STRING" id="33036.HMPREF3200_00453"/>
<feature type="binding site" evidence="4">
    <location>
        <position position="103"/>
    </location>
    <ligand>
        <name>a divalent metal cation</name>
        <dbReference type="ChEBI" id="CHEBI:60240"/>
        <label>1</label>
    </ligand>
</feature>
<feature type="binding site" evidence="4">
    <location>
        <position position="220"/>
    </location>
    <ligand>
        <name>a divalent metal cation</name>
        <dbReference type="ChEBI" id="CHEBI:60240"/>
        <label>1</label>
    </ligand>
</feature>
<accession>A0A133KHM7</accession>
<dbReference type="RefSeq" id="WP_060929049.1">
    <property type="nucleotide sequence ID" value="NZ_KQ955253.1"/>
</dbReference>
<comment type="similarity">
    <text evidence="1">Belongs to the GTP cyclohydrolase I type 2/NIF3 family.</text>
</comment>
<dbReference type="GO" id="GO:0005737">
    <property type="term" value="C:cytoplasm"/>
    <property type="evidence" value="ECO:0007669"/>
    <property type="project" value="TreeGrafter"/>
</dbReference>
<evidence type="ECO:0000256" key="1">
    <source>
        <dbReference type="ARBA" id="ARBA00006964"/>
    </source>
</evidence>
<dbReference type="PANTHER" id="PTHR13799:SF14">
    <property type="entry name" value="GTP CYCLOHYDROLASE 1 TYPE 2 HOMOLOG"/>
    <property type="match status" value="1"/>
</dbReference>
<dbReference type="Proteomes" id="UP000070383">
    <property type="component" value="Unassembled WGS sequence"/>
</dbReference>
<dbReference type="NCBIfam" id="TIGR00486">
    <property type="entry name" value="YbgI_SA1388"/>
    <property type="match status" value="1"/>
</dbReference>
<dbReference type="PANTHER" id="PTHR13799">
    <property type="entry name" value="NGG1 INTERACTING FACTOR 3"/>
    <property type="match status" value="1"/>
</dbReference>
<dbReference type="Pfam" id="PF01784">
    <property type="entry name" value="DUF34_NIF3"/>
    <property type="match status" value="1"/>
</dbReference>
<dbReference type="InterPro" id="IPR036069">
    <property type="entry name" value="DUF34/NIF3_sf"/>
</dbReference>
<organism evidence="5 6">
    <name type="scientific">Anaerococcus tetradius</name>
    <dbReference type="NCBI Taxonomy" id="33036"/>
    <lineage>
        <taxon>Bacteria</taxon>
        <taxon>Bacillati</taxon>
        <taxon>Bacillota</taxon>
        <taxon>Tissierellia</taxon>
        <taxon>Tissierellales</taxon>
        <taxon>Peptoniphilaceae</taxon>
        <taxon>Anaerococcus</taxon>
    </lineage>
</organism>
<protein>
    <recommendedName>
        <fullName evidence="2">GTP cyclohydrolase 1 type 2 homolog</fullName>
    </recommendedName>
</protein>